<dbReference type="InterPro" id="IPR038883">
    <property type="entry name" value="AN11006-like"/>
</dbReference>
<dbReference type="EMBL" id="MU001504">
    <property type="protein sequence ID" value="KAF2442168.1"/>
    <property type="molecule type" value="Genomic_DNA"/>
</dbReference>
<evidence type="ECO:0000259" key="1">
    <source>
        <dbReference type="Pfam" id="PF24864"/>
    </source>
</evidence>
<dbReference type="AlphaFoldDB" id="A0A9P4PF25"/>
<dbReference type="Proteomes" id="UP000799764">
    <property type="component" value="Unassembled WGS sequence"/>
</dbReference>
<proteinExistence type="predicted"/>
<dbReference type="InterPro" id="IPR056632">
    <property type="entry name" value="DUF7730"/>
</dbReference>
<sequence length="180" mass="21336">MESVFTSNATESPLLKRPVELRENIFKYALVIPREKRAWIMCRKEKGVVKATPSEQPTHCVALPRVSRQIYAETVTMFYAQNTFCFWTPGHLRKWLKQRILAQREAIRILYLYDRPYRYDRRVRQSWGETNPEVAMYPGFPRLVQEVKRSCANFDELKTDDVFARVIEEDNYNGSLSIYT</sequence>
<keyword evidence="3" id="KW-1185">Reference proteome</keyword>
<name>A0A9P4PF25_9PLEO</name>
<evidence type="ECO:0000313" key="2">
    <source>
        <dbReference type="EMBL" id="KAF2442168.1"/>
    </source>
</evidence>
<protein>
    <recommendedName>
        <fullName evidence="1">DUF7730 domain-containing protein</fullName>
    </recommendedName>
</protein>
<comment type="caution">
    <text evidence="2">The sequence shown here is derived from an EMBL/GenBank/DDBJ whole genome shotgun (WGS) entry which is preliminary data.</text>
</comment>
<organism evidence="2 3">
    <name type="scientific">Karstenula rhodostoma CBS 690.94</name>
    <dbReference type="NCBI Taxonomy" id="1392251"/>
    <lineage>
        <taxon>Eukaryota</taxon>
        <taxon>Fungi</taxon>
        <taxon>Dikarya</taxon>
        <taxon>Ascomycota</taxon>
        <taxon>Pezizomycotina</taxon>
        <taxon>Dothideomycetes</taxon>
        <taxon>Pleosporomycetidae</taxon>
        <taxon>Pleosporales</taxon>
        <taxon>Massarineae</taxon>
        <taxon>Didymosphaeriaceae</taxon>
        <taxon>Karstenula</taxon>
    </lineage>
</organism>
<dbReference type="PANTHER" id="PTHR42085:SF1">
    <property type="entry name" value="F-BOX DOMAIN-CONTAINING PROTEIN"/>
    <property type="match status" value="1"/>
</dbReference>
<reference evidence="2" key="1">
    <citation type="journal article" date="2020" name="Stud. Mycol.">
        <title>101 Dothideomycetes genomes: a test case for predicting lifestyles and emergence of pathogens.</title>
        <authorList>
            <person name="Haridas S."/>
            <person name="Albert R."/>
            <person name="Binder M."/>
            <person name="Bloem J."/>
            <person name="Labutti K."/>
            <person name="Salamov A."/>
            <person name="Andreopoulos B."/>
            <person name="Baker S."/>
            <person name="Barry K."/>
            <person name="Bills G."/>
            <person name="Bluhm B."/>
            <person name="Cannon C."/>
            <person name="Castanera R."/>
            <person name="Culley D."/>
            <person name="Daum C."/>
            <person name="Ezra D."/>
            <person name="Gonzalez J."/>
            <person name="Henrissat B."/>
            <person name="Kuo A."/>
            <person name="Liang C."/>
            <person name="Lipzen A."/>
            <person name="Lutzoni F."/>
            <person name="Magnuson J."/>
            <person name="Mondo S."/>
            <person name="Nolan M."/>
            <person name="Ohm R."/>
            <person name="Pangilinan J."/>
            <person name="Park H.-J."/>
            <person name="Ramirez L."/>
            <person name="Alfaro M."/>
            <person name="Sun H."/>
            <person name="Tritt A."/>
            <person name="Yoshinaga Y."/>
            <person name="Zwiers L.-H."/>
            <person name="Turgeon B."/>
            <person name="Goodwin S."/>
            <person name="Spatafora J."/>
            <person name="Crous P."/>
            <person name="Grigoriev I."/>
        </authorList>
    </citation>
    <scope>NUCLEOTIDE SEQUENCE</scope>
    <source>
        <strain evidence="2">CBS 690.94</strain>
    </source>
</reference>
<feature type="domain" description="DUF7730" evidence="1">
    <location>
        <begin position="37"/>
        <end position="112"/>
    </location>
</feature>
<dbReference type="Pfam" id="PF24864">
    <property type="entry name" value="DUF7730"/>
    <property type="match status" value="1"/>
</dbReference>
<accession>A0A9P4PF25</accession>
<dbReference type="OrthoDB" id="5413827at2759"/>
<dbReference type="PANTHER" id="PTHR42085">
    <property type="entry name" value="F-BOX DOMAIN-CONTAINING PROTEIN"/>
    <property type="match status" value="1"/>
</dbReference>
<gene>
    <name evidence="2" type="ORF">P171DRAFT_487423</name>
</gene>
<evidence type="ECO:0000313" key="3">
    <source>
        <dbReference type="Proteomes" id="UP000799764"/>
    </source>
</evidence>